<dbReference type="SUPFAM" id="SSF82784">
    <property type="entry name" value="OsmC-like"/>
    <property type="match status" value="1"/>
</dbReference>
<keyword evidence="2" id="KW-1185">Reference proteome</keyword>
<dbReference type="OrthoDB" id="5540854at2"/>
<name>A0A545TAC5_9GAMM</name>
<dbReference type="Pfam" id="PF02566">
    <property type="entry name" value="OsmC"/>
    <property type="match status" value="1"/>
</dbReference>
<dbReference type="Proteomes" id="UP000319732">
    <property type="component" value="Unassembled WGS sequence"/>
</dbReference>
<protein>
    <submittedName>
        <fullName evidence="1">OsmC family protein</fullName>
    </submittedName>
</protein>
<dbReference type="Gene3D" id="3.30.300.20">
    <property type="match status" value="1"/>
</dbReference>
<dbReference type="RefSeq" id="WP_142905395.1">
    <property type="nucleotide sequence ID" value="NZ_ML660096.1"/>
</dbReference>
<dbReference type="EMBL" id="VHSG01000017">
    <property type="protein sequence ID" value="TQV74172.1"/>
    <property type="molecule type" value="Genomic_DNA"/>
</dbReference>
<dbReference type="InterPro" id="IPR015946">
    <property type="entry name" value="KH_dom-like_a/b"/>
</dbReference>
<sequence>MSDVNWTMNERTIVRKTNREGVQETFVSPHLTKVKQGERMQFDAHINVESLPQGQHLKKATIFSNVPNGGTWELISDEGTAVGGRGTAPSPLMYFAAGIGLCLMSHVEMLAQKLDLKIDSVRLEQKTSFTTTLDLGGIHPKHVFGKGEYSEMHLIMESSEKPEKLKLFASWCQQACMALQTVSANTPAPTALYLNNRRIDIEGNPARPEPQERYLSA</sequence>
<evidence type="ECO:0000313" key="1">
    <source>
        <dbReference type="EMBL" id="TQV74172.1"/>
    </source>
</evidence>
<proteinExistence type="predicted"/>
<dbReference type="NCBIfam" id="NF041052">
    <property type="entry name" value="OsmC_like_Se"/>
    <property type="match status" value="1"/>
</dbReference>
<dbReference type="InterPro" id="IPR003718">
    <property type="entry name" value="OsmC/Ohr_fam"/>
</dbReference>
<accession>A0A545TAC5</accession>
<comment type="caution">
    <text evidence="1">The sequence shown here is derived from an EMBL/GenBank/DDBJ whole genome shotgun (WGS) entry which is preliminary data.</text>
</comment>
<reference evidence="1 2" key="1">
    <citation type="submission" date="2019-06" db="EMBL/GenBank/DDBJ databases">
        <title>Whole genome sequence for Cellvibrionaceae sp. R142.</title>
        <authorList>
            <person name="Wang G."/>
        </authorList>
    </citation>
    <scope>NUCLEOTIDE SEQUENCE [LARGE SCALE GENOMIC DNA]</scope>
    <source>
        <strain evidence="1 2">R142</strain>
    </source>
</reference>
<dbReference type="InterPro" id="IPR036102">
    <property type="entry name" value="OsmC/Ohrsf"/>
</dbReference>
<dbReference type="AlphaFoldDB" id="A0A545TAC5"/>
<gene>
    <name evidence="1" type="ORF">FKG94_16325</name>
</gene>
<organism evidence="1 2">
    <name type="scientific">Exilibacterium tricleocarpae</name>
    <dbReference type="NCBI Taxonomy" id="2591008"/>
    <lineage>
        <taxon>Bacteria</taxon>
        <taxon>Pseudomonadati</taxon>
        <taxon>Pseudomonadota</taxon>
        <taxon>Gammaproteobacteria</taxon>
        <taxon>Cellvibrionales</taxon>
        <taxon>Cellvibrionaceae</taxon>
        <taxon>Exilibacterium</taxon>
    </lineage>
</organism>
<evidence type="ECO:0000313" key="2">
    <source>
        <dbReference type="Proteomes" id="UP000319732"/>
    </source>
</evidence>